<organism evidence="2">
    <name type="scientific">Picea glauca</name>
    <name type="common">White spruce</name>
    <name type="synonym">Pinus glauca</name>
    <dbReference type="NCBI Taxonomy" id="3330"/>
    <lineage>
        <taxon>Eukaryota</taxon>
        <taxon>Viridiplantae</taxon>
        <taxon>Streptophyta</taxon>
        <taxon>Embryophyta</taxon>
        <taxon>Tracheophyta</taxon>
        <taxon>Spermatophyta</taxon>
        <taxon>Pinopsida</taxon>
        <taxon>Pinidae</taxon>
        <taxon>Conifers I</taxon>
        <taxon>Pinales</taxon>
        <taxon>Pinaceae</taxon>
        <taxon>Picea</taxon>
    </lineage>
</organism>
<sequence>MGYINLTGWDILIGKGRRSPAVSRRADRGLLYISISPRSNTYSNTYLLRIPEVDTTETAHVSGFDSSHRPDQNPRHHTGLDP</sequence>
<reference evidence="2" key="1">
    <citation type="journal article" date="2015" name="Genome Biol. Evol.">
        <title>Organellar Genomes of White Spruce (Picea glauca): Assembly and Annotation.</title>
        <authorList>
            <person name="Jackman S.D."/>
            <person name="Warren R.L."/>
            <person name="Gibb E.A."/>
            <person name="Vandervalk B.P."/>
            <person name="Mohamadi H."/>
            <person name="Chu J."/>
            <person name="Raymond A."/>
            <person name="Pleasance S."/>
            <person name="Coope R."/>
            <person name="Wildung M.R."/>
            <person name="Ritland C.E."/>
            <person name="Bousquet J."/>
            <person name="Jones S.J."/>
            <person name="Bohlmann J."/>
            <person name="Birol I."/>
        </authorList>
    </citation>
    <scope>NUCLEOTIDE SEQUENCE [LARGE SCALE GENOMIC DNA]</scope>
    <source>
        <tissue evidence="2">Flushing bud</tissue>
    </source>
</reference>
<keyword evidence="2" id="KW-0496">Mitochondrion</keyword>
<geneLocation type="mitochondrion" evidence="2"/>
<gene>
    <name evidence="2" type="ORF">ABT39_MTgene2790</name>
</gene>
<evidence type="ECO:0000313" key="2">
    <source>
        <dbReference type="EMBL" id="KUM49565.1"/>
    </source>
</evidence>
<dbReference type="EMBL" id="LKAM01000002">
    <property type="protein sequence ID" value="KUM49565.1"/>
    <property type="molecule type" value="Genomic_DNA"/>
</dbReference>
<proteinExistence type="predicted"/>
<accession>A0A117NIA1</accession>
<protein>
    <submittedName>
        <fullName evidence="2">Uncharacterized protein</fullName>
    </submittedName>
</protein>
<feature type="compositionally biased region" description="Basic and acidic residues" evidence="1">
    <location>
        <begin position="66"/>
        <end position="82"/>
    </location>
</feature>
<dbReference type="AlphaFoldDB" id="A0A117NIA1"/>
<comment type="caution">
    <text evidence="2">The sequence shown here is derived from an EMBL/GenBank/DDBJ whole genome shotgun (WGS) entry which is preliminary data.</text>
</comment>
<name>A0A117NIA1_PICGL</name>
<evidence type="ECO:0000256" key="1">
    <source>
        <dbReference type="SAM" id="MobiDB-lite"/>
    </source>
</evidence>
<feature type="region of interest" description="Disordered" evidence="1">
    <location>
        <begin position="59"/>
        <end position="82"/>
    </location>
</feature>